<reference evidence="9 10" key="2">
    <citation type="submission" date="2021-01" db="EMBL/GenBank/DDBJ databases">
        <title>Genomic Encyclopedia of Type Strains, Phase IV (KMG-IV): sequencing the most valuable type-strain genomes for metagenomic binning, comparative biology and taxonomic classification.</title>
        <authorList>
            <person name="Goeker M."/>
        </authorList>
    </citation>
    <scope>NUCLEOTIDE SEQUENCE [LARGE SCALE GENOMIC DNA]</scope>
    <source>
        <strain evidence="9 10">DSM 6130</strain>
    </source>
</reference>
<evidence type="ECO:0000256" key="6">
    <source>
        <dbReference type="SAM" id="Phobius"/>
    </source>
</evidence>
<feature type="region of interest" description="Disordered" evidence="5">
    <location>
        <begin position="534"/>
        <end position="565"/>
    </location>
</feature>
<accession>A0A9W6MRF2</accession>
<evidence type="ECO:0000256" key="1">
    <source>
        <dbReference type="ARBA" id="ARBA00004370"/>
    </source>
</evidence>
<organism evidence="8 11">
    <name type="scientific">Methylopila capsulata</name>
    <dbReference type="NCBI Taxonomy" id="61654"/>
    <lineage>
        <taxon>Bacteria</taxon>
        <taxon>Pseudomonadati</taxon>
        <taxon>Pseudomonadota</taxon>
        <taxon>Alphaproteobacteria</taxon>
        <taxon>Hyphomicrobiales</taxon>
        <taxon>Methylopilaceae</taxon>
        <taxon>Methylopila</taxon>
    </lineage>
</organism>
<keyword evidence="2 6" id="KW-0812">Transmembrane</keyword>
<dbReference type="GO" id="GO:0016020">
    <property type="term" value="C:membrane"/>
    <property type="evidence" value="ECO:0007669"/>
    <property type="project" value="UniProtKB-SubCell"/>
</dbReference>
<comment type="caution">
    <text evidence="8">The sequence shown here is derived from an EMBL/GenBank/DDBJ whole genome shotgun (WGS) entry which is preliminary data.</text>
</comment>
<evidence type="ECO:0000313" key="11">
    <source>
        <dbReference type="Proteomes" id="UP001143400"/>
    </source>
</evidence>
<feature type="transmembrane region" description="Helical" evidence="6">
    <location>
        <begin position="42"/>
        <end position="66"/>
    </location>
</feature>
<dbReference type="EMBL" id="BSFF01000001">
    <property type="protein sequence ID" value="GLK54941.1"/>
    <property type="molecule type" value="Genomic_DNA"/>
</dbReference>
<dbReference type="AlphaFoldDB" id="A0A9W6MRF2"/>
<dbReference type="Pfam" id="PF07219">
    <property type="entry name" value="HemY_N"/>
    <property type="match status" value="1"/>
</dbReference>
<evidence type="ECO:0000256" key="5">
    <source>
        <dbReference type="SAM" id="MobiDB-lite"/>
    </source>
</evidence>
<evidence type="ECO:0000256" key="4">
    <source>
        <dbReference type="ARBA" id="ARBA00023136"/>
    </source>
</evidence>
<dbReference type="InterPro" id="IPR010817">
    <property type="entry name" value="HemY_N"/>
</dbReference>
<evidence type="ECO:0000313" key="8">
    <source>
        <dbReference type="EMBL" id="GLK54941.1"/>
    </source>
</evidence>
<evidence type="ECO:0000256" key="2">
    <source>
        <dbReference type="ARBA" id="ARBA00022692"/>
    </source>
</evidence>
<comment type="subcellular location">
    <subcellularLocation>
        <location evidence="1">Membrane</location>
    </subcellularLocation>
</comment>
<keyword evidence="3 6" id="KW-1133">Transmembrane helix</keyword>
<reference evidence="8" key="1">
    <citation type="journal article" date="2014" name="Int. J. Syst. Evol. Microbiol.">
        <title>Complete genome sequence of Corynebacterium casei LMG S-19264T (=DSM 44701T), isolated from a smear-ripened cheese.</title>
        <authorList>
            <consortium name="US DOE Joint Genome Institute (JGI-PGF)"/>
            <person name="Walter F."/>
            <person name="Albersmeier A."/>
            <person name="Kalinowski J."/>
            <person name="Ruckert C."/>
        </authorList>
    </citation>
    <scope>NUCLEOTIDE SEQUENCE</scope>
    <source>
        <strain evidence="8">VKM B-1606</strain>
    </source>
</reference>
<gene>
    <name evidence="8" type="ORF">GCM10008170_09600</name>
    <name evidence="9" type="ORF">JOD31_002101</name>
</gene>
<dbReference type="PIRSF" id="PIRSF031802">
    <property type="entry name" value="UCP031802"/>
    <property type="match status" value="1"/>
</dbReference>
<keyword evidence="4 6" id="KW-0472">Membrane</keyword>
<dbReference type="Proteomes" id="UP001143400">
    <property type="component" value="Unassembled WGS sequence"/>
</dbReference>
<dbReference type="Gene3D" id="1.25.40.10">
    <property type="entry name" value="Tetratricopeptide repeat domain"/>
    <property type="match status" value="1"/>
</dbReference>
<proteinExistence type="predicted"/>
<dbReference type="EMBL" id="JAFBCY010000002">
    <property type="protein sequence ID" value="MBM7851876.1"/>
    <property type="molecule type" value="Genomic_DNA"/>
</dbReference>
<dbReference type="InterPro" id="IPR016982">
    <property type="entry name" value="Mms48"/>
</dbReference>
<feature type="transmembrane region" description="Helical" evidence="6">
    <location>
        <begin position="5"/>
        <end position="22"/>
    </location>
</feature>
<reference evidence="8" key="3">
    <citation type="submission" date="2023-01" db="EMBL/GenBank/DDBJ databases">
        <authorList>
            <person name="Sun Q."/>
            <person name="Evtushenko L."/>
        </authorList>
    </citation>
    <scope>NUCLEOTIDE SEQUENCE</scope>
    <source>
        <strain evidence="8">VKM B-1606</strain>
    </source>
</reference>
<dbReference type="RefSeq" id="WP_204950259.1">
    <property type="nucleotide sequence ID" value="NZ_BSFF01000001.1"/>
</dbReference>
<name>A0A9W6MRF2_9HYPH</name>
<dbReference type="InterPro" id="IPR011990">
    <property type="entry name" value="TPR-like_helical_dom_sf"/>
</dbReference>
<sequence>MVRVLIYLALVGVFAFGAVWIVDRPGELVLTWQGYRVETSVAVALAFVAALVCATVVLWNVMRWILAGPEAFALFRRNRRRAKGYKAIARGVVAVGTGDARQAGREASEARRLLGKEPLTLVLAAQAAQLAGDRTGAEAAFRAMTDSPETRSLGLRGLFVEAERRGDRAGAKALAEEAARQSPETPWAGQALFDFQCAERDWGGALSTLERLSANRLMDKAEVKRRRAVLLTAQATDGAAADPALAVKRAREAHGLAPDFVPAAALAGRLLAEQGDPRKASKIVEATWAKAPHPDLAEVYVHVKPGDPALAKLKRAKALAERSGDDPEGLLAVARAAIAAREFETARAAADKLISIRPTARACLLMAELEDIESGDTGSARQWLARALRAARDPAWVADGVASDTWAPVSPVTGRLDAFVWKVPVEETRPKLAADAWLDQRPGADASMIAPSAPSSVLPRKMPELMDPADAPPAAQAVVAKPVVSKAEAPKTDAVKTGVVEVVPPPKSEAPAVATAMPMPSKPLAAKPTAAVFPLTRAPDDPGPGAAEPVDAVATKRFPADRPSF</sequence>
<evidence type="ECO:0000313" key="10">
    <source>
        <dbReference type="Proteomes" id="UP000758856"/>
    </source>
</evidence>
<feature type="compositionally biased region" description="Low complexity" evidence="5">
    <location>
        <begin position="543"/>
        <end position="553"/>
    </location>
</feature>
<keyword evidence="10" id="KW-1185">Reference proteome</keyword>
<protein>
    <submittedName>
        <fullName evidence="9">HemY protein</fullName>
    </submittedName>
    <submittedName>
        <fullName evidence="8">Membrane protein</fullName>
    </submittedName>
</protein>
<dbReference type="Proteomes" id="UP000758856">
    <property type="component" value="Unassembled WGS sequence"/>
</dbReference>
<dbReference type="SUPFAM" id="SSF48452">
    <property type="entry name" value="TPR-like"/>
    <property type="match status" value="2"/>
</dbReference>
<evidence type="ECO:0000259" key="7">
    <source>
        <dbReference type="Pfam" id="PF07219"/>
    </source>
</evidence>
<feature type="domain" description="HemY N-terminal" evidence="7">
    <location>
        <begin position="26"/>
        <end position="132"/>
    </location>
</feature>
<evidence type="ECO:0000313" key="9">
    <source>
        <dbReference type="EMBL" id="MBM7851876.1"/>
    </source>
</evidence>
<evidence type="ECO:0000256" key="3">
    <source>
        <dbReference type="ARBA" id="ARBA00022989"/>
    </source>
</evidence>